<proteinExistence type="inferred from homology"/>
<feature type="compositionally biased region" description="Low complexity" evidence="9">
    <location>
        <begin position="1"/>
        <end position="18"/>
    </location>
</feature>
<comment type="similarity">
    <text evidence="2">Belongs to the COX20 family.</text>
</comment>
<evidence type="ECO:0000256" key="10">
    <source>
        <dbReference type="SAM" id="Phobius"/>
    </source>
</evidence>
<comment type="caution">
    <text evidence="11">The sequence shown here is derived from an EMBL/GenBank/DDBJ whole genome shotgun (WGS) entry which is preliminary data.</text>
</comment>
<evidence type="ECO:0000256" key="2">
    <source>
        <dbReference type="ARBA" id="ARBA00009575"/>
    </source>
</evidence>
<dbReference type="PANTHER" id="PTHR31586:SF1">
    <property type="entry name" value="CYTOCHROME C OXIDASE ASSEMBLY PROTEIN COX20, MITOCHONDRIAL"/>
    <property type="match status" value="1"/>
</dbReference>
<keyword evidence="8 10" id="KW-0472">Membrane</keyword>
<dbReference type="GO" id="GO:0005743">
    <property type="term" value="C:mitochondrial inner membrane"/>
    <property type="evidence" value="ECO:0007669"/>
    <property type="project" value="UniProtKB-SubCell"/>
</dbReference>
<keyword evidence="6 10" id="KW-1133">Transmembrane helix</keyword>
<keyword evidence="12" id="KW-1185">Reference proteome</keyword>
<evidence type="ECO:0000256" key="4">
    <source>
        <dbReference type="ARBA" id="ARBA00022692"/>
    </source>
</evidence>
<dbReference type="Proteomes" id="UP000813824">
    <property type="component" value="Unassembled WGS sequence"/>
</dbReference>
<protein>
    <recommendedName>
        <fullName evidence="3">Cytochrome c oxidase assembly protein COX20, mitochondrial</fullName>
    </recommendedName>
</protein>
<dbReference type="EMBL" id="JAEVFJ010000051">
    <property type="protein sequence ID" value="KAH8081999.1"/>
    <property type="molecule type" value="Genomic_DNA"/>
</dbReference>
<dbReference type="AlphaFoldDB" id="A0A8K0XKG8"/>
<keyword evidence="7" id="KW-0496">Mitochondrion</keyword>
<dbReference type="GO" id="GO:0033617">
    <property type="term" value="P:mitochondrial respiratory chain complex IV assembly"/>
    <property type="evidence" value="ECO:0007669"/>
    <property type="project" value="InterPro"/>
</dbReference>
<sequence>METPSQPKENKPSSPSKPVYHVESTGSYWGDVREAIKKIGDIPCARSSLLSGIASGLGVGVIRGMSTSTFVAANWAVGAFMVISLGTWSMCRTNMENERRRVQQVVEQIPKRFVKPEGESSSKD</sequence>
<evidence type="ECO:0000256" key="7">
    <source>
        <dbReference type="ARBA" id="ARBA00023128"/>
    </source>
</evidence>
<gene>
    <name evidence="11" type="ORF">BXZ70DRAFT_1002615</name>
</gene>
<evidence type="ECO:0000256" key="8">
    <source>
        <dbReference type="ARBA" id="ARBA00023136"/>
    </source>
</evidence>
<feature type="transmembrane region" description="Helical" evidence="10">
    <location>
        <begin position="72"/>
        <end position="91"/>
    </location>
</feature>
<dbReference type="OrthoDB" id="14603at2759"/>
<dbReference type="InterPro" id="IPR022533">
    <property type="entry name" value="Cox20"/>
</dbReference>
<evidence type="ECO:0000256" key="5">
    <source>
        <dbReference type="ARBA" id="ARBA00022792"/>
    </source>
</evidence>
<reference evidence="11" key="1">
    <citation type="journal article" date="2021" name="New Phytol.">
        <title>Evolutionary innovations through gain and loss of genes in the ectomycorrhizal Boletales.</title>
        <authorList>
            <person name="Wu G."/>
            <person name="Miyauchi S."/>
            <person name="Morin E."/>
            <person name="Kuo A."/>
            <person name="Drula E."/>
            <person name="Varga T."/>
            <person name="Kohler A."/>
            <person name="Feng B."/>
            <person name="Cao Y."/>
            <person name="Lipzen A."/>
            <person name="Daum C."/>
            <person name="Hundley H."/>
            <person name="Pangilinan J."/>
            <person name="Johnson J."/>
            <person name="Barry K."/>
            <person name="LaButti K."/>
            <person name="Ng V."/>
            <person name="Ahrendt S."/>
            <person name="Min B."/>
            <person name="Choi I.G."/>
            <person name="Park H."/>
            <person name="Plett J.M."/>
            <person name="Magnuson J."/>
            <person name="Spatafora J.W."/>
            <person name="Nagy L.G."/>
            <person name="Henrissat B."/>
            <person name="Grigoriev I.V."/>
            <person name="Yang Z.L."/>
            <person name="Xu J."/>
            <person name="Martin F.M."/>
        </authorList>
    </citation>
    <scope>NUCLEOTIDE SEQUENCE</scope>
    <source>
        <strain evidence="11">KKN 215</strain>
    </source>
</reference>
<dbReference type="Pfam" id="PF12597">
    <property type="entry name" value="Cox20"/>
    <property type="match status" value="1"/>
</dbReference>
<name>A0A8K0XKG8_9AGAR</name>
<feature type="region of interest" description="Disordered" evidence="9">
    <location>
        <begin position="1"/>
        <end position="20"/>
    </location>
</feature>
<evidence type="ECO:0000256" key="6">
    <source>
        <dbReference type="ARBA" id="ARBA00022989"/>
    </source>
</evidence>
<evidence type="ECO:0000256" key="9">
    <source>
        <dbReference type="SAM" id="MobiDB-lite"/>
    </source>
</evidence>
<evidence type="ECO:0000256" key="1">
    <source>
        <dbReference type="ARBA" id="ARBA00004273"/>
    </source>
</evidence>
<keyword evidence="4 10" id="KW-0812">Transmembrane</keyword>
<accession>A0A8K0XKG8</accession>
<evidence type="ECO:0000313" key="12">
    <source>
        <dbReference type="Proteomes" id="UP000813824"/>
    </source>
</evidence>
<evidence type="ECO:0000256" key="3">
    <source>
        <dbReference type="ARBA" id="ARBA00017689"/>
    </source>
</evidence>
<keyword evidence="5" id="KW-0999">Mitochondrion inner membrane</keyword>
<dbReference type="PANTHER" id="PTHR31586">
    <property type="entry name" value="CYTOCHROME C OXIDASE PROTEIN 20"/>
    <property type="match status" value="1"/>
</dbReference>
<comment type="subcellular location">
    <subcellularLocation>
        <location evidence="1">Mitochondrion inner membrane</location>
    </subcellularLocation>
</comment>
<evidence type="ECO:0000313" key="11">
    <source>
        <dbReference type="EMBL" id="KAH8081999.1"/>
    </source>
</evidence>
<organism evidence="11 12">
    <name type="scientific">Cristinia sonorae</name>
    <dbReference type="NCBI Taxonomy" id="1940300"/>
    <lineage>
        <taxon>Eukaryota</taxon>
        <taxon>Fungi</taxon>
        <taxon>Dikarya</taxon>
        <taxon>Basidiomycota</taxon>
        <taxon>Agaricomycotina</taxon>
        <taxon>Agaricomycetes</taxon>
        <taxon>Agaricomycetidae</taxon>
        <taxon>Agaricales</taxon>
        <taxon>Pleurotineae</taxon>
        <taxon>Stephanosporaceae</taxon>
        <taxon>Cristinia</taxon>
    </lineage>
</organism>